<evidence type="ECO:0000313" key="1">
    <source>
        <dbReference type="EMBL" id="KXH81584.1"/>
    </source>
</evidence>
<dbReference type="Proteomes" id="UP000070513">
    <property type="component" value="Unassembled WGS sequence"/>
</dbReference>
<sequence>MNKIFLAVILTIALDSKTFAQQMIPGQTGVEFSYSVFPKSPEKQNYALSVGLVSYLRNGNYFFGLAEYSVKYYEYANYNIPIDTFLLGGGYSFYIWGDFKRTVNLNLGIGGVAGYEQVNRGNELLSDGSMLTATDNFIYGANGKLSIESYLMDHFVFLVNGQLRFLKNSQMAQFHSLLGIGIRYNF</sequence>
<reference evidence="2" key="1">
    <citation type="submission" date="2015-12" db="EMBL/GenBank/DDBJ databases">
        <title>Genome sequence of a biocontrol rhizobacterium Chryseobacterium kwangjuense strain KJ1R5 isolated from pepper (Capsicum annuum L.).</title>
        <authorList>
            <person name="Jeong J.-J."/>
            <person name="Park H."/>
            <person name="Mannaa M."/>
            <person name="Sang M.K."/>
            <person name="Choi I.-G."/>
            <person name="Kim K.D."/>
        </authorList>
    </citation>
    <scope>NUCLEOTIDE SEQUENCE [LARGE SCALE GENOMIC DNA]</scope>
    <source>
        <strain evidence="2">KJ1R5</strain>
    </source>
</reference>
<dbReference type="Pfam" id="PF10626">
    <property type="entry name" value="TraO"/>
    <property type="match status" value="1"/>
</dbReference>
<dbReference type="InterPro" id="IPR018899">
    <property type="entry name" value="Conjug_transposon_Tra0"/>
</dbReference>
<dbReference type="OrthoDB" id="1078465at2"/>
<accession>A0A135W9G8</accession>
<organism evidence="1 2">
    <name type="scientific">Chryseobacterium kwangjuense</name>
    <dbReference type="NCBI Taxonomy" id="267125"/>
    <lineage>
        <taxon>Bacteria</taxon>
        <taxon>Pseudomonadati</taxon>
        <taxon>Bacteroidota</taxon>
        <taxon>Flavobacteriia</taxon>
        <taxon>Flavobacteriales</taxon>
        <taxon>Weeksellaceae</taxon>
        <taxon>Chryseobacterium group</taxon>
        <taxon>Chryseobacterium</taxon>
    </lineage>
</organism>
<dbReference type="AlphaFoldDB" id="A0A135W9G8"/>
<evidence type="ECO:0000313" key="2">
    <source>
        <dbReference type="Proteomes" id="UP000070513"/>
    </source>
</evidence>
<reference evidence="1 2" key="2">
    <citation type="journal article" date="2016" name="Genome Announc.">
        <title>Draft Genome Sequence of a Biocontrol Rhizobacterium, Chryseobacterium kwangjuense Strain KJ1R5, Isolated from Pepper (Capsicum annuum).</title>
        <authorList>
            <person name="Jeong J.J."/>
            <person name="Park H."/>
            <person name="Park B.H."/>
            <person name="Mannaa M."/>
            <person name="Sang M.K."/>
            <person name="Choi I.G."/>
            <person name="Kim K.D."/>
        </authorList>
    </citation>
    <scope>NUCLEOTIDE SEQUENCE [LARGE SCALE GENOMIC DNA]</scope>
    <source>
        <strain evidence="1 2">KJ1R5</strain>
    </source>
</reference>
<dbReference type="EMBL" id="LPUR01000016">
    <property type="protein sequence ID" value="KXH81584.1"/>
    <property type="molecule type" value="Genomic_DNA"/>
</dbReference>
<name>A0A135W9G8_9FLAO</name>
<protein>
    <submittedName>
        <fullName evidence="1">Conjugal transfer protein TraO</fullName>
    </submittedName>
</protein>
<gene>
    <name evidence="1" type="ORF">AU378_17990</name>
</gene>
<dbReference type="RefSeq" id="WP_062652759.1">
    <property type="nucleotide sequence ID" value="NZ_LPUR01000016.1"/>
</dbReference>
<comment type="caution">
    <text evidence="1">The sequence shown here is derived from an EMBL/GenBank/DDBJ whole genome shotgun (WGS) entry which is preliminary data.</text>
</comment>
<proteinExistence type="predicted"/>